<evidence type="ECO:0000256" key="1">
    <source>
        <dbReference type="SAM" id="Coils"/>
    </source>
</evidence>
<feature type="compositionally biased region" description="Basic and acidic residues" evidence="2">
    <location>
        <begin position="336"/>
        <end position="345"/>
    </location>
</feature>
<accession>A0A8H4KK13</accession>
<feature type="region of interest" description="Disordered" evidence="2">
    <location>
        <begin position="1044"/>
        <end position="1072"/>
    </location>
</feature>
<feature type="coiled-coil region" evidence="1">
    <location>
        <begin position="387"/>
        <end position="587"/>
    </location>
</feature>
<name>A0A8H4KK13_9HYPO</name>
<dbReference type="Proteomes" id="UP000605986">
    <property type="component" value="Unassembled WGS sequence"/>
</dbReference>
<comment type="caution">
    <text evidence="3">The sequence shown here is derived from an EMBL/GenBank/DDBJ whole genome shotgun (WGS) entry which is preliminary data.</text>
</comment>
<proteinExistence type="predicted"/>
<dbReference type="OrthoDB" id="4848543at2759"/>
<sequence>MPTSPGTKAGELSSRASSLTTFRRIEGERDFDRLGSIIPDSQIIPNTLLSQPLKLFSAPKEEVSISSMSEGFCFGEKKPPRPGQYTQRPKLGQPPSTSTSHSLSNSAGVLPEHPPPSPQHAPISQIPQPAAPLDLPELGLLGSKHPSKASSDLCQEDFPGLSGHHESHNSQKTSPREAPALGNTVSASGIYVDSSVHSHDCIPPPAAMDVQPVRNKSFSSVPQGIGAVTPIQGSRRLEGKKEPSYFANDHGKLRPHTRLLLPAHRLKLGRRLEDLKLPLPHITRTDRSSRHAPPSSACGDLETPAPQTPMTTRPRDRSSCGHRPNHPPATSNSYRESGRNHDRLQSRASNISKKRSVRQKFRPRPKNEPNRKKIAMQNVAEYWNECIQIADAERHDALQEIALLEDKLHHAKKALDKSAQLISERDSVIHDNMRRYERLQEEESLAKKETQRLHSEVESLHSDLAKSQDHAAAVQEKYRKNRAKLNEAIKEQQDLFSRARNFHKETNDELQKERDRRENEAKAVELALEASQKKREELKACIEKYKAETEQDAKEKNLTISELQMKLEQQQKEHIRERDAAIELQNRLKAESSLLDMVKNIHSDLSSLKDSTEKYNNWSENQDKLTGSLSKKLDLINNHLNSHNEGRLTNEEVKSMMDHLETSITSSLMTEIHNIVSSQTKAEQSAANFQGTLQENVEKLHNGVAEQQSVQSKDQQWREETHQVLVEHLDDISARALATQKTCDETKRNLAELATGHSVWREVLQTRFGTEVAKQLQDRESRIGELEETMRHISQEWSKKLDILKATTHENNEQAKEYLQATIHEIKSTLEEKLQGERVASENDISKSEAIHATVEAHLQQVKMQLEGLSSSDPGSQLLRETLTEERQKTRLLQEQLAALEGNSGANDELCERQHQNLRAIDTLKTQLEGMSKQVPRVESLNTAFNQMVDLNQLMQTTASYLSKERHWVSEQLEVKSQVVGSHGLPLNETGTDSAYFDEQRSEESMAWIQTQGTATKLSASLSDLDTLDVHSQGERYRRKVVVASPALEASSPSPPPSVAQEQLRRREGSNPRSILRLATAQEPEPARAPVNHSQYNRPVAPKVNSTAGCTNPAMVEQIRSGLIQSKPKSPNWEFPTMEDFAKEILPSGKDDSSLGQKHSINLVDEAENATPAMKRVKSEEPQDTSEPESINRSSLFQTRHVVQKTYSRKSSN</sequence>
<evidence type="ECO:0000313" key="3">
    <source>
        <dbReference type="EMBL" id="KAF4452617.1"/>
    </source>
</evidence>
<organism evidence="3 4">
    <name type="scientific">Fusarium austroafricanum</name>
    <dbReference type="NCBI Taxonomy" id="2364996"/>
    <lineage>
        <taxon>Eukaryota</taxon>
        <taxon>Fungi</taxon>
        <taxon>Dikarya</taxon>
        <taxon>Ascomycota</taxon>
        <taxon>Pezizomycotina</taxon>
        <taxon>Sordariomycetes</taxon>
        <taxon>Hypocreomycetidae</taxon>
        <taxon>Hypocreales</taxon>
        <taxon>Nectriaceae</taxon>
        <taxon>Fusarium</taxon>
        <taxon>Fusarium concolor species complex</taxon>
    </lineage>
</organism>
<gene>
    <name evidence="3" type="ORF">F53441_4556</name>
</gene>
<feature type="compositionally biased region" description="Polar residues" evidence="2">
    <location>
        <begin position="1188"/>
        <end position="1198"/>
    </location>
</feature>
<feature type="region of interest" description="Disordered" evidence="2">
    <location>
        <begin position="67"/>
        <end position="180"/>
    </location>
</feature>
<feature type="region of interest" description="Disordered" evidence="2">
    <location>
        <begin position="1146"/>
        <end position="1213"/>
    </location>
</feature>
<feature type="region of interest" description="Disordered" evidence="2">
    <location>
        <begin position="1"/>
        <end position="21"/>
    </location>
</feature>
<evidence type="ECO:0000256" key="2">
    <source>
        <dbReference type="SAM" id="MobiDB-lite"/>
    </source>
</evidence>
<reference evidence="3" key="1">
    <citation type="submission" date="2020-01" db="EMBL/GenBank/DDBJ databases">
        <title>Identification and distribution of gene clusters putatively required for synthesis of sphingolipid metabolism inhibitors in phylogenetically diverse species of the filamentous fungus Fusarium.</title>
        <authorList>
            <person name="Kim H.-S."/>
            <person name="Busman M."/>
            <person name="Brown D.W."/>
            <person name="Divon H."/>
            <person name="Uhlig S."/>
            <person name="Proctor R.H."/>
        </authorList>
    </citation>
    <scope>NUCLEOTIDE SEQUENCE</scope>
    <source>
        <strain evidence="3">NRRL 53441</strain>
    </source>
</reference>
<feature type="compositionally biased region" description="Low complexity" evidence="2">
    <location>
        <begin position="96"/>
        <end position="106"/>
    </location>
</feature>
<dbReference type="AlphaFoldDB" id="A0A8H4KK13"/>
<feature type="compositionally biased region" description="Basic residues" evidence="2">
    <location>
        <begin position="352"/>
        <end position="364"/>
    </location>
</feature>
<dbReference type="EMBL" id="JAADJG010000180">
    <property type="protein sequence ID" value="KAF4452617.1"/>
    <property type="molecule type" value="Genomic_DNA"/>
</dbReference>
<keyword evidence="4" id="KW-1185">Reference proteome</keyword>
<protein>
    <submittedName>
        <fullName evidence="3">Uncharacterized protein</fullName>
    </submittedName>
</protein>
<keyword evidence="1" id="KW-0175">Coiled coil</keyword>
<feature type="compositionally biased region" description="Low complexity" evidence="2">
    <location>
        <begin position="120"/>
        <end position="132"/>
    </location>
</feature>
<evidence type="ECO:0000313" key="4">
    <source>
        <dbReference type="Proteomes" id="UP000605986"/>
    </source>
</evidence>
<feature type="region of interest" description="Disordered" evidence="2">
    <location>
        <begin position="279"/>
        <end position="371"/>
    </location>
</feature>